<dbReference type="PANTHER" id="PTHR35393:SF1">
    <property type="entry name" value="SNOAL-LIKE DOMAIN-CONTAINING PROTEIN"/>
    <property type="match status" value="1"/>
</dbReference>
<accession>A0A2X0N390</accession>
<evidence type="ECO:0000313" key="3">
    <source>
        <dbReference type="Proteomes" id="UP000249464"/>
    </source>
</evidence>
<dbReference type="InterPro" id="IPR057514">
    <property type="entry name" value="NTF2_SigF"/>
</dbReference>
<organism evidence="2 3">
    <name type="scientific">Microbotryum silenes-dioicae</name>
    <dbReference type="NCBI Taxonomy" id="796604"/>
    <lineage>
        <taxon>Eukaryota</taxon>
        <taxon>Fungi</taxon>
        <taxon>Dikarya</taxon>
        <taxon>Basidiomycota</taxon>
        <taxon>Pucciniomycotina</taxon>
        <taxon>Microbotryomycetes</taxon>
        <taxon>Microbotryales</taxon>
        <taxon>Microbotryaceae</taxon>
        <taxon>Microbotryum</taxon>
    </lineage>
</organism>
<evidence type="ECO:0000313" key="2">
    <source>
        <dbReference type="EMBL" id="SGY68853.1"/>
    </source>
</evidence>
<proteinExistence type="predicted"/>
<reference evidence="2 3" key="1">
    <citation type="submission" date="2016-11" db="EMBL/GenBank/DDBJ databases">
        <authorList>
            <person name="Jaros S."/>
            <person name="Januszkiewicz K."/>
            <person name="Wedrychowicz H."/>
        </authorList>
    </citation>
    <scope>NUCLEOTIDE SEQUENCE [LARGE SCALE GENOMIC DNA]</scope>
</reference>
<name>A0A2X0N390_9BASI</name>
<dbReference type="Proteomes" id="UP000249464">
    <property type="component" value="Unassembled WGS sequence"/>
</dbReference>
<evidence type="ECO:0000259" key="1">
    <source>
        <dbReference type="Pfam" id="PF24840"/>
    </source>
</evidence>
<dbReference type="EMBL" id="FQNC01000046">
    <property type="protein sequence ID" value="SGY68853.1"/>
    <property type="molecule type" value="Genomic_DNA"/>
</dbReference>
<dbReference type="PANTHER" id="PTHR35393">
    <property type="entry name" value="CHROMOSOME 1, WHOLE GENOME SHOTGUN SEQUENCE"/>
    <property type="match status" value="1"/>
</dbReference>
<feature type="domain" description="SigF-like NTF2-like" evidence="1">
    <location>
        <begin position="118"/>
        <end position="208"/>
    </location>
</feature>
<keyword evidence="3" id="KW-1185">Reference proteome</keyword>
<dbReference type="Pfam" id="PF24840">
    <property type="entry name" value="NTF2_SigF"/>
    <property type="match status" value="2"/>
</dbReference>
<dbReference type="AlphaFoldDB" id="A0A2X0N390"/>
<dbReference type="STRING" id="796604.A0A2X0N390"/>
<protein>
    <submittedName>
        <fullName evidence="2">BQ5605_C004g02924 protein</fullName>
    </submittedName>
</protein>
<gene>
    <name evidence="2" type="primary">BQ5605_C004g02924</name>
    <name evidence="2" type="ORF">BQ5605_C004G02924</name>
</gene>
<feature type="domain" description="SigF-like NTF2-like" evidence="1">
    <location>
        <begin position="1"/>
        <end position="79"/>
    </location>
</feature>
<sequence length="211" mass="23329">MENPASEIRNVVRKITEPRESAKILASVDRYFSDDSVIVHPMLNSPRAQGKHGVKAAYRMLRALTLNNKIEYHAVAFEDVTKSKGGETRACLIGEFGPTCGAHIEPLPPSLNYTSPSLDLTEHLQLRFLPVPEARNPVFHVRFLVRVDLRKGADNLWYITKQEDNIPTDPGSSGLLLIVPPINAMVNTVKWFAGMSTMGMAAVLNRLGVLA</sequence>